<reference evidence="3" key="1">
    <citation type="journal article" date="2017" name="Nature">
        <title>The sunflower genome provides insights into oil metabolism, flowering and Asterid evolution.</title>
        <authorList>
            <person name="Badouin H."/>
            <person name="Gouzy J."/>
            <person name="Grassa C.J."/>
            <person name="Murat F."/>
            <person name="Staton S.E."/>
            <person name="Cottret L."/>
            <person name="Lelandais-Briere C."/>
            <person name="Owens G.L."/>
            <person name="Carrere S."/>
            <person name="Mayjonade B."/>
            <person name="Legrand L."/>
            <person name="Gill N."/>
            <person name="Kane N.C."/>
            <person name="Bowers J.E."/>
            <person name="Hubner S."/>
            <person name="Bellec A."/>
            <person name="Berard A."/>
            <person name="Berges H."/>
            <person name="Blanchet N."/>
            <person name="Boniface M.C."/>
            <person name="Brunel D."/>
            <person name="Catrice O."/>
            <person name="Chaidir N."/>
            <person name="Claudel C."/>
            <person name="Donnadieu C."/>
            <person name="Faraut T."/>
            <person name="Fievet G."/>
            <person name="Helmstetter N."/>
            <person name="King M."/>
            <person name="Knapp S.J."/>
            <person name="Lai Z."/>
            <person name="Le Paslier M.C."/>
            <person name="Lippi Y."/>
            <person name="Lorenzon L."/>
            <person name="Mandel J.R."/>
            <person name="Marage G."/>
            <person name="Marchand G."/>
            <person name="Marquand E."/>
            <person name="Bret-Mestries E."/>
            <person name="Morien E."/>
            <person name="Nambeesan S."/>
            <person name="Nguyen T."/>
            <person name="Pegot-Espagnet P."/>
            <person name="Pouilly N."/>
            <person name="Raftis F."/>
            <person name="Sallet E."/>
            <person name="Schiex T."/>
            <person name="Thomas J."/>
            <person name="Vandecasteele C."/>
            <person name="Vares D."/>
            <person name="Vear F."/>
            <person name="Vautrin S."/>
            <person name="Crespi M."/>
            <person name="Mangin B."/>
            <person name="Burke J.M."/>
            <person name="Salse J."/>
            <person name="Munos S."/>
            <person name="Vincourt P."/>
            <person name="Rieseberg L.H."/>
            <person name="Langlade N.B."/>
        </authorList>
    </citation>
    <scope>NUCLEOTIDE SEQUENCE</scope>
    <source>
        <tissue evidence="3">Leaves</tissue>
    </source>
</reference>
<name>A0A9K3HY15_HELAN</name>
<comment type="caution">
    <text evidence="3">The sequence shown here is derived from an EMBL/GenBank/DDBJ whole genome shotgun (WGS) entry which is preliminary data.</text>
</comment>
<feature type="domain" description="RRM" evidence="2">
    <location>
        <begin position="17"/>
        <end position="94"/>
    </location>
</feature>
<organism evidence="3 4">
    <name type="scientific">Helianthus annuus</name>
    <name type="common">Common sunflower</name>
    <dbReference type="NCBI Taxonomy" id="4232"/>
    <lineage>
        <taxon>Eukaryota</taxon>
        <taxon>Viridiplantae</taxon>
        <taxon>Streptophyta</taxon>
        <taxon>Embryophyta</taxon>
        <taxon>Tracheophyta</taxon>
        <taxon>Spermatophyta</taxon>
        <taxon>Magnoliopsida</taxon>
        <taxon>eudicotyledons</taxon>
        <taxon>Gunneridae</taxon>
        <taxon>Pentapetalae</taxon>
        <taxon>asterids</taxon>
        <taxon>campanulids</taxon>
        <taxon>Asterales</taxon>
        <taxon>Asteraceae</taxon>
        <taxon>Asteroideae</taxon>
        <taxon>Heliantheae alliance</taxon>
        <taxon>Heliantheae</taxon>
        <taxon>Helianthus</taxon>
    </lineage>
</organism>
<dbReference type="Gene3D" id="3.30.70.330">
    <property type="match status" value="1"/>
</dbReference>
<dbReference type="SMART" id="SM00360">
    <property type="entry name" value="RRM"/>
    <property type="match status" value="1"/>
</dbReference>
<accession>A0A9K3HY15</accession>
<keyword evidence="4" id="KW-1185">Reference proteome</keyword>
<protein>
    <submittedName>
        <fullName evidence="3">RNA recognition motif domain, nucleotide-binding alpha-beta plait domain superfamily</fullName>
    </submittedName>
</protein>
<dbReference type="CDD" id="cd00590">
    <property type="entry name" value="RRM_SF"/>
    <property type="match status" value="1"/>
</dbReference>
<dbReference type="Proteomes" id="UP000215914">
    <property type="component" value="Unassembled WGS sequence"/>
</dbReference>
<evidence type="ECO:0000259" key="2">
    <source>
        <dbReference type="PROSITE" id="PS50102"/>
    </source>
</evidence>
<gene>
    <name evidence="3" type="ORF">HanXRQr2_Chr10g0448491</name>
</gene>
<evidence type="ECO:0000313" key="3">
    <source>
        <dbReference type="EMBL" id="KAF5787053.1"/>
    </source>
</evidence>
<keyword evidence="1" id="KW-0694">RNA-binding</keyword>
<dbReference type="GO" id="GO:0003723">
    <property type="term" value="F:RNA binding"/>
    <property type="evidence" value="ECO:0007669"/>
    <property type="project" value="UniProtKB-UniRule"/>
</dbReference>
<dbReference type="Gramene" id="mRNA:HanXRQr2_Chr10g0448491">
    <property type="protein sequence ID" value="CDS:HanXRQr2_Chr10g0448491.1"/>
    <property type="gene ID" value="HanXRQr2_Chr10g0448491"/>
</dbReference>
<dbReference type="SUPFAM" id="SSF54928">
    <property type="entry name" value="RNA-binding domain, RBD"/>
    <property type="match status" value="1"/>
</dbReference>
<dbReference type="PROSITE" id="PS50102">
    <property type="entry name" value="RRM"/>
    <property type="match status" value="1"/>
</dbReference>
<reference evidence="3" key="2">
    <citation type="submission" date="2020-06" db="EMBL/GenBank/DDBJ databases">
        <title>Helianthus annuus Genome sequencing and assembly Release 2.</title>
        <authorList>
            <person name="Gouzy J."/>
            <person name="Langlade N."/>
            <person name="Munos S."/>
        </authorList>
    </citation>
    <scope>NUCLEOTIDE SEQUENCE</scope>
    <source>
        <tissue evidence="3">Leaves</tissue>
    </source>
</reference>
<proteinExistence type="predicted"/>
<dbReference type="EMBL" id="MNCJ02000325">
    <property type="protein sequence ID" value="KAF5787053.1"/>
    <property type="molecule type" value="Genomic_DNA"/>
</dbReference>
<dbReference type="AlphaFoldDB" id="A0A9K3HY15"/>
<evidence type="ECO:0000256" key="1">
    <source>
        <dbReference type="PROSITE-ProRule" id="PRU00176"/>
    </source>
</evidence>
<dbReference type="InterPro" id="IPR012677">
    <property type="entry name" value="Nucleotide-bd_a/b_plait_sf"/>
</dbReference>
<evidence type="ECO:0000313" key="4">
    <source>
        <dbReference type="Proteomes" id="UP000215914"/>
    </source>
</evidence>
<dbReference type="Pfam" id="PF00076">
    <property type="entry name" value="RRM_1"/>
    <property type="match status" value="1"/>
</dbReference>
<dbReference type="InterPro" id="IPR035979">
    <property type="entry name" value="RBD_domain_sf"/>
</dbReference>
<dbReference type="InterPro" id="IPR000504">
    <property type="entry name" value="RRM_dom"/>
</dbReference>
<sequence length="366" mass="41309">MDRRKTPIPVEVQRHITKLFVTNLPDGCSGLDLASQVRSHGQIFYLYIARKRDKGGNRFGFISMLDVKDKGELLKNLRGIRLGDNKLWFNIARFVLEDGEINIGMSKQKPIKIPDPKGNVGEGSTTNGGHNVTGEWSFKDMLLGKTINVDDKINAFSSLHGVAVVTRMADVTCLKNIYVYLNEICPGLGKVQYLGGLDLLVSFEDAESAQTFRFAAESMKEIFSLVSLWEGQSLGFERVAWLKVQGIPLHLVSNEVTDAVGGMIGKVVHKANRSESDHDLSFKYVGVLVGDDTRISEEIMLVWRNRKFRVWIVEEAGDWVPVFAKVPKIKMSKTWLVKSRLRMTRRKISRNIRRKSLTAKMIAVRK</sequence>